<evidence type="ECO:0000313" key="1">
    <source>
        <dbReference type="EMBL" id="QND73789.1"/>
    </source>
</evidence>
<name>A0A7G6U457_9BRAD</name>
<dbReference type="Proteomes" id="UP000515291">
    <property type="component" value="Chromosome"/>
</dbReference>
<dbReference type="AlphaFoldDB" id="A0A7G6U457"/>
<evidence type="ECO:0000313" key="2">
    <source>
        <dbReference type="Proteomes" id="UP000515291"/>
    </source>
</evidence>
<accession>A0A7G6U457</accession>
<organism evidence="1 2">
    <name type="scientific">Tardiphaga robiniae</name>
    <dbReference type="NCBI Taxonomy" id="943830"/>
    <lineage>
        <taxon>Bacteria</taxon>
        <taxon>Pseudomonadati</taxon>
        <taxon>Pseudomonadota</taxon>
        <taxon>Alphaproteobacteria</taxon>
        <taxon>Hyphomicrobiales</taxon>
        <taxon>Nitrobacteraceae</taxon>
        <taxon>Tardiphaga</taxon>
    </lineage>
</organism>
<reference evidence="2" key="1">
    <citation type="journal article" date="2020" name="Mol. Plant Microbe">
        <title>Rhizobial microsymbionts of the narrowly endemic Oxytropis species growing in Kamchatka are characterized by significant genetic diversity and possess a set of genes that are associated with T3SS and T6SS secretion systems and can affect the development of symbiosis.</title>
        <authorList>
            <person name="Safronova V."/>
            <person name="Guro P."/>
            <person name="Sazanova A."/>
            <person name="Kuznetsova I."/>
            <person name="Belimov A."/>
            <person name="Yakubov V."/>
            <person name="Chirak E."/>
            <person name="Afonin A."/>
            <person name="Gogolev Y."/>
            <person name="Andronov E."/>
            <person name="Tikhonovich I."/>
        </authorList>
    </citation>
    <scope>NUCLEOTIDE SEQUENCE [LARGE SCALE GENOMIC DNA]</scope>
    <source>
        <strain evidence="2">581</strain>
    </source>
</reference>
<proteinExistence type="predicted"/>
<gene>
    <name evidence="1" type="ORF">HB776_23250</name>
</gene>
<sequence length="71" mass="7552">MSAATMKHVNAKFWVWMAISAGLLLVLMANAHMVYVAFSSQPDCIDHVKRGASVAEAGKFSAASSSCTPLH</sequence>
<dbReference type="RefSeq" id="WP_184512415.1">
    <property type="nucleotide sequence ID" value="NZ_CP050292.1"/>
</dbReference>
<dbReference type="KEGG" id="trb:HB776_23250"/>
<dbReference type="EMBL" id="CP050292">
    <property type="protein sequence ID" value="QND73789.1"/>
    <property type="molecule type" value="Genomic_DNA"/>
</dbReference>
<protein>
    <submittedName>
        <fullName evidence="1">Uncharacterized protein</fullName>
    </submittedName>
</protein>